<reference evidence="2" key="1">
    <citation type="submission" date="2020-02" db="EMBL/GenBank/DDBJ databases">
        <authorList>
            <person name="Meier V. D."/>
        </authorList>
    </citation>
    <scope>NUCLEOTIDE SEQUENCE</scope>
    <source>
        <strain evidence="2">AVDCRST_MAG10</strain>
    </source>
</reference>
<dbReference type="PANTHER" id="PTHR43796:SF2">
    <property type="entry name" value="CARBOXYNORSPERMIDINE SYNTHASE"/>
    <property type="match status" value="1"/>
</dbReference>
<evidence type="ECO:0000259" key="1">
    <source>
        <dbReference type="Pfam" id="PF03807"/>
    </source>
</evidence>
<protein>
    <recommendedName>
        <fullName evidence="1">Pyrroline-5-carboxylate reductase catalytic N-terminal domain-containing protein</fullName>
    </recommendedName>
</protein>
<dbReference type="Gene3D" id="3.40.50.720">
    <property type="entry name" value="NAD(P)-binding Rossmann-like Domain"/>
    <property type="match status" value="1"/>
</dbReference>
<dbReference type="Pfam" id="PF03807">
    <property type="entry name" value="F420_oxidored"/>
    <property type="match status" value="1"/>
</dbReference>
<organism evidence="2">
    <name type="scientific">uncultured Acidimicrobiales bacterium</name>
    <dbReference type="NCBI Taxonomy" id="310071"/>
    <lineage>
        <taxon>Bacteria</taxon>
        <taxon>Bacillati</taxon>
        <taxon>Actinomycetota</taxon>
        <taxon>Acidimicrobiia</taxon>
        <taxon>Acidimicrobiales</taxon>
        <taxon>environmental samples</taxon>
    </lineage>
</organism>
<dbReference type="InterPro" id="IPR028939">
    <property type="entry name" value="P5C_Rdtase_cat_N"/>
</dbReference>
<gene>
    <name evidence="2" type="ORF">AVDCRST_MAG10-2834</name>
</gene>
<evidence type="ECO:0000313" key="2">
    <source>
        <dbReference type="EMBL" id="CAA9262712.1"/>
    </source>
</evidence>
<dbReference type="InterPro" id="IPR036291">
    <property type="entry name" value="NAD(P)-bd_dom_sf"/>
</dbReference>
<proteinExistence type="predicted"/>
<dbReference type="PANTHER" id="PTHR43796">
    <property type="entry name" value="CARBOXYNORSPERMIDINE SYNTHASE"/>
    <property type="match status" value="1"/>
</dbReference>
<sequence>MRAVVVGAGAVGVRAARQLLFLGEVESLVMIGPKQARLDAVVESLGAPATAATDLAAAAGGVDVVILAGPRGHLAAAQAALDAGASVVSVSDDVDDARDLLALDAEAVERGLHVVVGAGFSPGLSCLLAALAARSFEHVEEIHVAKVGAGGPACARQHHVALQGPAVEAGAGTWQRRRGGSGRALIWFPDPVGGVDCYRAALPEPLLLGPAFPSAARVTARVGANRRDRLTAHLPMLRRPHPEGSLGALRVEMRGRQGQATSDRVLGAVDRPAVAAGAVAALAARWAVDGRLARTGAGGLASLTDPGPFLAALADRGVKAAIFEGAGASANQA</sequence>
<accession>A0A6J4IX82</accession>
<feature type="domain" description="Pyrroline-5-carboxylate reductase catalytic N-terminal" evidence="1">
    <location>
        <begin position="5"/>
        <end position="91"/>
    </location>
</feature>
<dbReference type="SUPFAM" id="SSF51735">
    <property type="entry name" value="NAD(P)-binding Rossmann-fold domains"/>
    <property type="match status" value="1"/>
</dbReference>
<name>A0A6J4IX82_9ACTN</name>
<dbReference type="EMBL" id="CADCTB010000175">
    <property type="protein sequence ID" value="CAA9262712.1"/>
    <property type="molecule type" value="Genomic_DNA"/>
</dbReference>
<dbReference type="AlphaFoldDB" id="A0A6J4IX82"/>